<dbReference type="PIRSF" id="PIRSF018266">
    <property type="entry name" value="FecR"/>
    <property type="match status" value="1"/>
</dbReference>
<evidence type="ECO:0000259" key="3">
    <source>
        <dbReference type="Pfam" id="PF16344"/>
    </source>
</evidence>
<dbReference type="InterPro" id="IPR012373">
    <property type="entry name" value="Ferrdict_sens_TM"/>
</dbReference>
<sequence length="327" mass="38127">MNNYINKIIDLYTKSKLEKPVKSRFHRWLINNESYREKEIALFHLWNQTYNVATEDTLVSFTSLQAKAQIYNERKSTRFVAWRYTAVITLIIAITSVYIFMSNDSPEVNYIEYFSDNNLTLNTITLPDGSLVQANTGTIILYPESYGKDTRTVYISGEANFKVQKNKDVPFIVKSKDFLVRALGTEFNVSSYPDETCFRVTLISGSVKVQQNNNPADYILKVNEQFVYNKQTKQRSVTQVDIYNATAWQRGELVFRGVTIKEILNVLERKYSISFQYKSKLFNDDKYNFHFKKESALTDILSIIKEVADNFDYKKTNDSYYINSKSQ</sequence>
<evidence type="ECO:0000256" key="1">
    <source>
        <dbReference type="SAM" id="Phobius"/>
    </source>
</evidence>
<dbReference type="InterPro" id="IPR032508">
    <property type="entry name" value="FecR_C"/>
</dbReference>
<evidence type="ECO:0008006" key="5">
    <source>
        <dbReference type="Google" id="ProtNLM"/>
    </source>
</evidence>
<protein>
    <recommendedName>
        <fullName evidence="5">FecR protein domain-containing protein</fullName>
    </recommendedName>
</protein>
<dbReference type="Pfam" id="PF04773">
    <property type="entry name" value="FecR"/>
    <property type="match status" value="1"/>
</dbReference>
<name>A0A5J4STI6_9ZZZZ</name>
<feature type="transmembrane region" description="Helical" evidence="1">
    <location>
        <begin position="81"/>
        <end position="101"/>
    </location>
</feature>
<evidence type="ECO:0000259" key="2">
    <source>
        <dbReference type="Pfam" id="PF04773"/>
    </source>
</evidence>
<dbReference type="PANTHER" id="PTHR30273:SF2">
    <property type="entry name" value="PROTEIN FECR"/>
    <property type="match status" value="1"/>
</dbReference>
<comment type="caution">
    <text evidence="4">The sequence shown here is derived from an EMBL/GenBank/DDBJ whole genome shotgun (WGS) entry which is preliminary data.</text>
</comment>
<gene>
    <name evidence="4" type="ORF">EZS27_003238</name>
</gene>
<reference evidence="4" key="1">
    <citation type="submission" date="2019-03" db="EMBL/GenBank/DDBJ databases">
        <title>Single cell metagenomics reveals metabolic interactions within the superorganism composed of flagellate Streblomastix strix and complex community of Bacteroidetes bacteria on its surface.</title>
        <authorList>
            <person name="Treitli S.C."/>
            <person name="Kolisko M."/>
            <person name="Husnik F."/>
            <person name="Keeling P."/>
            <person name="Hampl V."/>
        </authorList>
    </citation>
    <scope>NUCLEOTIDE SEQUENCE</scope>
    <source>
        <strain evidence="4">STM</strain>
    </source>
</reference>
<feature type="domain" description="Protein FecR C-terminal" evidence="3">
    <location>
        <begin position="252"/>
        <end position="322"/>
    </location>
</feature>
<accession>A0A5J4STI6</accession>
<dbReference type="Gene3D" id="3.55.50.30">
    <property type="match status" value="1"/>
</dbReference>
<proteinExistence type="predicted"/>
<dbReference type="GO" id="GO:0016989">
    <property type="term" value="F:sigma factor antagonist activity"/>
    <property type="evidence" value="ECO:0007669"/>
    <property type="project" value="TreeGrafter"/>
</dbReference>
<dbReference type="EMBL" id="SNRY01000049">
    <property type="protein sequence ID" value="KAA6349327.1"/>
    <property type="molecule type" value="Genomic_DNA"/>
</dbReference>
<keyword evidence="1" id="KW-1133">Transmembrane helix</keyword>
<dbReference type="InterPro" id="IPR006860">
    <property type="entry name" value="FecR"/>
</dbReference>
<keyword evidence="1" id="KW-0812">Transmembrane</keyword>
<dbReference type="Gene3D" id="2.60.120.1440">
    <property type="match status" value="1"/>
</dbReference>
<keyword evidence="1" id="KW-0472">Membrane</keyword>
<dbReference type="PANTHER" id="PTHR30273">
    <property type="entry name" value="PERIPLASMIC SIGNAL SENSOR AND SIGMA FACTOR ACTIVATOR FECR-RELATED"/>
    <property type="match status" value="1"/>
</dbReference>
<organism evidence="4">
    <name type="scientific">termite gut metagenome</name>
    <dbReference type="NCBI Taxonomy" id="433724"/>
    <lineage>
        <taxon>unclassified sequences</taxon>
        <taxon>metagenomes</taxon>
        <taxon>organismal metagenomes</taxon>
    </lineage>
</organism>
<evidence type="ECO:0000313" key="4">
    <source>
        <dbReference type="EMBL" id="KAA6349327.1"/>
    </source>
</evidence>
<dbReference type="AlphaFoldDB" id="A0A5J4STI6"/>
<feature type="domain" description="FecR protein" evidence="2">
    <location>
        <begin position="123"/>
        <end position="208"/>
    </location>
</feature>
<dbReference type="Pfam" id="PF16344">
    <property type="entry name" value="FecR_C"/>
    <property type="match status" value="1"/>
</dbReference>